<accession>A0A9P7SLJ0</accession>
<dbReference type="EMBL" id="SRPR01000235">
    <property type="protein sequence ID" value="KAG5955826.1"/>
    <property type="molecule type" value="Genomic_DNA"/>
</dbReference>
<evidence type="ECO:0000313" key="5">
    <source>
        <dbReference type="Proteomes" id="UP000742024"/>
    </source>
</evidence>
<dbReference type="EMBL" id="SRPS01000314">
    <property type="protein sequence ID" value="KAG5959850.1"/>
    <property type="molecule type" value="Genomic_DNA"/>
</dbReference>
<dbReference type="Proteomes" id="UP000742024">
    <property type="component" value="Unassembled WGS sequence"/>
</dbReference>
<evidence type="ECO:0000313" key="4">
    <source>
        <dbReference type="EMBL" id="KAG5959850.1"/>
    </source>
</evidence>
<keyword evidence="1" id="KW-0175">Coiled coil</keyword>
<feature type="region of interest" description="Disordered" evidence="2">
    <location>
        <begin position="87"/>
        <end position="113"/>
    </location>
</feature>
<sequence>MAESSGARGMLDFHEMTNALLNLQGEQMLMPIDGETGPEETRGNTVLWAAPIRVQPPRRRLGPQYRGMIGRRTVNAVLTLPGEQLLVPADGRTGPKKADNRKRSARALARPRRNRGKNAIIHEQLQQANRKLQEMDEILRVLHEIIRQKTRR</sequence>
<proteinExistence type="predicted"/>
<feature type="compositionally biased region" description="Basic residues" evidence="2">
    <location>
        <begin position="103"/>
        <end position="113"/>
    </location>
</feature>
<keyword evidence="5" id="KW-1185">Reference proteome</keyword>
<name>A0A9P7SLJ0_9HYPO</name>
<evidence type="ECO:0000313" key="6">
    <source>
        <dbReference type="Proteomes" id="UP000784919"/>
    </source>
</evidence>
<evidence type="ECO:0000256" key="2">
    <source>
        <dbReference type="SAM" id="MobiDB-lite"/>
    </source>
</evidence>
<evidence type="ECO:0000256" key="1">
    <source>
        <dbReference type="SAM" id="Coils"/>
    </source>
</evidence>
<dbReference type="OrthoDB" id="10549324at2759"/>
<feature type="coiled-coil region" evidence="1">
    <location>
        <begin position="118"/>
        <end position="145"/>
    </location>
</feature>
<gene>
    <name evidence="4" type="ORF">E4U56_004770</name>
    <name evidence="3" type="ORF">E4U57_003103</name>
</gene>
<dbReference type="AlphaFoldDB" id="A0A9P7SLJ0"/>
<dbReference type="Proteomes" id="UP000784919">
    <property type="component" value="Unassembled WGS sequence"/>
</dbReference>
<comment type="caution">
    <text evidence="4">The sequence shown here is derived from an EMBL/GenBank/DDBJ whole genome shotgun (WGS) entry which is preliminary data.</text>
</comment>
<protein>
    <submittedName>
        <fullName evidence="4">Uncharacterized protein</fullName>
    </submittedName>
</protein>
<reference evidence="4 5" key="1">
    <citation type="journal article" date="2020" name="bioRxiv">
        <title>Whole genome comparisons of ergot fungi reveals the divergence and evolution of species within the genus Claviceps are the result of varying mechanisms driving genome evolution and host range expansion.</title>
        <authorList>
            <person name="Wyka S.A."/>
            <person name="Mondo S.J."/>
            <person name="Liu M."/>
            <person name="Dettman J."/>
            <person name="Nalam V."/>
            <person name="Broders K.D."/>
        </authorList>
    </citation>
    <scope>NUCLEOTIDE SEQUENCE</scope>
    <source>
        <strain evidence="4">CCC 1102</strain>
        <strain evidence="3 5">LM583</strain>
    </source>
</reference>
<evidence type="ECO:0000313" key="3">
    <source>
        <dbReference type="EMBL" id="KAG5955826.1"/>
    </source>
</evidence>
<organism evidence="4 6">
    <name type="scientific">Claviceps arundinis</name>
    <dbReference type="NCBI Taxonomy" id="1623583"/>
    <lineage>
        <taxon>Eukaryota</taxon>
        <taxon>Fungi</taxon>
        <taxon>Dikarya</taxon>
        <taxon>Ascomycota</taxon>
        <taxon>Pezizomycotina</taxon>
        <taxon>Sordariomycetes</taxon>
        <taxon>Hypocreomycetidae</taxon>
        <taxon>Hypocreales</taxon>
        <taxon>Clavicipitaceae</taxon>
        <taxon>Claviceps</taxon>
    </lineage>
</organism>